<accession>A0ABS5AUX6</accession>
<comment type="pathway">
    <text evidence="7">Amino-acid biosynthesis; L-histidine biosynthesis; L-histidine from 5-phospho-alpha-D-ribose 1-diphosphate: step 7/9.</text>
</comment>
<keyword evidence="10" id="KW-1185">Reference proteome</keyword>
<comment type="cofactor">
    <cofactor evidence="1 7">
        <name>pyridoxal 5'-phosphate</name>
        <dbReference type="ChEBI" id="CHEBI:597326"/>
    </cofactor>
</comment>
<organism evidence="9 10">
    <name type="scientific">Streptococcus panodentis</name>
    <dbReference type="NCBI Taxonomy" id="1581472"/>
    <lineage>
        <taxon>Bacteria</taxon>
        <taxon>Bacillati</taxon>
        <taxon>Bacillota</taxon>
        <taxon>Bacilli</taxon>
        <taxon>Lactobacillales</taxon>
        <taxon>Streptococcaceae</taxon>
        <taxon>Streptococcus</taxon>
    </lineage>
</organism>
<dbReference type="PANTHER" id="PTHR43643">
    <property type="entry name" value="HISTIDINOL-PHOSPHATE AMINOTRANSFERASE 2"/>
    <property type="match status" value="1"/>
</dbReference>
<dbReference type="InterPro" id="IPR015424">
    <property type="entry name" value="PyrdxlP-dep_Trfase"/>
</dbReference>
<comment type="subunit">
    <text evidence="2 7">Homodimer.</text>
</comment>
<evidence type="ECO:0000256" key="6">
    <source>
        <dbReference type="ARBA" id="ARBA00023102"/>
    </source>
</evidence>
<evidence type="ECO:0000256" key="1">
    <source>
        <dbReference type="ARBA" id="ARBA00001933"/>
    </source>
</evidence>
<gene>
    <name evidence="7" type="primary">hisC</name>
    <name evidence="9" type="ORF">DHL47_03265</name>
</gene>
<protein>
    <recommendedName>
        <fullName evidence="7">Histidinol-phosphate aminotransferase</fullName>
        <ecNumber evidence="7">2.6.1.9</ecNumber>
    </recommendedName>
    <alternativeName>
        <fullName evidence="7">Imidazole acetol-phosphate transaminase</fullName>
    </alternativeName>
</protein>
<keyword evidence="5 7" id="KW-0663">Pyridoxal phosphate</keyword>
<evidence type="ECO:0000259" key="8">
    <source>
        <dbReference type="Pfam" id="PF00155"/>
    </source>
</evidence>
<keyword evidence="3 7" id="KW-0032">Aminotransferase</keyword>
<name>A0ABS5AUX6_9STRE</name>
<dbReference type="CDD" id="cd00609">
    <property type="entry name" value="AAT_like"/>
    <property type="match status" value="1"/>
</dbReference>
<dbReference type="RefSeq" id="WP_209550873.1">
    <property type="nucleotide sequence ID" value="NZ_QFAY01000005.1"/>
</dbReference>
<evidence type="ECO:0000313" key="9">
    <source>
        <dbReference type="EMBL" id="MBP2620368.1"/>
    </source>
</evidence>
<comment type="similarity">
    <text evidence="7">Belongs to the class-II pyridoxal-phosphate-dependent aminotransferase family. Histidinol-phosphate aminotransferase subfamily.</text>
</comment>
<reference evidence="9 10" key="1">
    <citation type="submission" date="2018-05" db="EMBL/GenBank/DDBJ databases">
        <title>Draft genome sequence of Streptococcus panodentis CCUG 70867T.</title>
        <authorList>
            <person name="Salva-Serra F."/>
            <person name="Mendez V."/>
            <person name="Jaen-Luchoro D."/>
            <person name="Gonzales-Siles L."/>
            <person name="Karlsson R."/>
            <person name="Engstrom-Jakobsson H."/>
            <person name="Busquets A."/>
            <person name="Gomila M."/>
            <person name="Pineiro-Iglesias B."/>
            <person name="Bennasar-Figueras A."/>
            <person name="Seeger M."/>
            <person name="Moore E."/>
        </authorList>
    </citation>
    <scope>NUCLEOTIDE SEQUENCE [LARGE SCALE GENOMIC DNA]</scope>
    <source>
        <strain evidence="9 10">CCUG 70867</strain>
    </source>
</reference>
<feature type="domain" description="Aminotransferase class I/classII large" evidence="8">
    <location>
        <begin position="24"/>
        <end position="345"/>
    </location>
</feature>
<evidence type="ECO:0000256" key="7">
    <source>
        <dbReference type="HAMAP-Rule" id="MF_01023"/>
    </source>
</evidence>
<dbReference type="InterPro" id="IPR015422">
    <property type="entry name" value="PyrdxlP-dep_Trfase_small"/>
</dbReference>
<dbReference type="PANTHER" id="PTHR43643:SF3">
    <property type="entry name" value="HISTIDINOL-PHOSPHATE AMINOTRANSFERASE"/>
    <property type="match status" value="1"/>
</dbReference>
<dbReference type="InterPro" id="IPR004839">
    <property type="entry name" value="Aminotransferase_I/II_large"/>
</dbReference>
<sequence>MLKLKGLRSLTPYVAGQQPAGDRLIKINTNENAYPPSPRVAEALKDFDAASLRRYSSLDQAGLCQALAANLGVSPDQLIIGNGSDDILSMAFLAFFNSGEPVLFPDLTYGFYKVWAQLYRVPYREVPLTEDFRIRTEDYLKAEGGIVLANPNAPTGIYKPLEELEQILAANRNLVVVVDEAYINFGGQTALPLLEEYPNLFISRTFSKDAALAGLRVGYGIGHPDLIGVMKTVQHSINPYSVDLLAEKLAQAAIEDWAYYEQTSRQIEQTRDLLAEELAALGFEVLPSLANFLLVRPNGVSAGELFSHLQSQNIYVRYFPKAERIKDYLRISVGQPQEMEQVLAIIRAFIKERKEAGR</sequence>
<evidence type="ECO:0000256" key="5">
    <source>
        <dbReference type="ARBA" id="ARBA00022898"/>
    </source>
</evidence>
<keyword evidence="4 7" id="KW-0808">Transferase</keyword>
<dbReference type="InterPro" id="IPR050106">
    <property type="entry name" value="HistidinolP_aminotransfase"/>
</dbReference>
<dbReference type="InterPro" id="IPR015421">
    <property type="entry name" value="PyrdxlP-dep_Trfase_major"/>
</dbReference>
<dbReference type="HAMAP" id="MF_01023">
    <property type="entry name" value="HisC_aminotrans_2"/>
    <property type="match status" value="1"/>
</dbReference>
<evidence type="ECO:0000256" key="2">
    <source>
        <dbReference type="ARBA" id="ARBA00011738"/>
    </source>
</evidence>
<dbReference type="Gene3D" id="3.90.1150.10">
    <property type="entry name" value="Aspartate Aminotransferase, domain 1"/>
    <property type="match status" value="1"/>
</dbReference>
<keyword evidence="6 7" id="KW-0368">Histidine biosynthesis</keyword>
<dbReference type="EMBL" id="QFAY01000005">
    <property type="protein sequence ID" value="MBP2620368.1"/>
    <property type="molecule type" value="Genomic_DNA"/>
</dbReference>
<dbReference type="Gene3D" id="3.40.640.10">
    <property type="entry name" value="Type I PLP-dependent aspartate aminotransferase-like (Major domain)"/>
    <property type="match status" value="1"/>
</dbReference>
<dbReference type="Pfam" id="PF00155">
    <property type="entry name" value="Aminotran_1_2"/>
    <property type="match status" value="1"/>
</dbReference>
<dbReference type="EC" id="2.6.1.9" evidence="7"/>
<evidence type="ECO:0000256" key="4">
    <source>
        <dbReference type="ARBA" id="ARBA00022679"/>
    </source>
</evidence>
<dbReference type="SUPFAM" id="SSF53383">
    <property type="entry name" value="PLP-dependent transferases"/>
    <property type="match status" value="1"/>
</dbReference>
<comment type="catalytic activity">
    <reaction evidence="7">
        <text>L-histidinol phosphate + 2-oxoglutarate = 3-(imidazol-4-yl)-2-oxopropyl phosphate + L-glutamate</text>
        <dbReference type="Rhea" id="RHEA:23744"/>
        <dbReference type="ChEBI" id="CHEBI:16810"/>
        <dbReference type="ChEBI" id="CHEBI:29985"/>
        <dbReference type="ChEBI" id="CHEBI:57766"/>
        <dbReference type="ChEBI" id="CHEBI:57980"/>
        <dbReference type="EC" id="2.6.1.9"/>
    </reaction>
</comment>
<proteinExistence type="inferred from homology"/>
<evidence type="ECO:0000256" key="3">
    <source>
        <dbReference type="ARBA" id="ARBA00022576"/>
    </source>
</evidence>
<dbReference type="InterPro" id="IPR005861">
    <property type="entry name" value="HisP_aminotrans"/>
</dbReference>
<feature type="modified residue" description="N6-(pyridoxal phosphate)lysine" evidence="7">
    <location>
        <position position="208"/>
    </location>
</feature>
<dbReference type="Proteomes" id="UP001519349">
    <property type="component" value="Unassembled WGS sequence"/>
</dbReference>
<dbReference type="NCBIfam" id="TIGR01141">
    <property type="entry name" value="hisC"/>
    <property type="match status" value="1"/>
</dbReference>
<evidence type="ECO:0000313" key="10">
    <source>
        <dbReference type="Proteomes" id="UP001519349"/>
    </source>
</evidence>
<keyword evidence="7" id="KW-0028">Amino-acid biosynthesis</keyword>
<comment type="caution">
    <text evidence="9">The sequence shown here is derived from an EMBL/GenBank/DDBJ whole genome shotgun (WGS) entry which is preliminary data.</text>
</comment>